<keyword evidence="3" id="KW-1185">Reference proteome</keyword>
<dbReference type="GO" id="GO:0016787">
    <property type="term" value="F:hydrolase activity"/>
    <property type="evidence" value="ECO:0007669"/>
    <property type="project" value="UniProtKB-KW"/>
</dbReference>
<comment type="caution">
    <text evidence="2">The sequence shown here is derived from an EMBL/GenBank/DDBJ whole genome shotgun (WGS) entry which is preliminary data.</text>
</comment>
<dbReference type="InterPro" id="IPR050228">
    <property type="entry name" value="Carboxylesterase_BioH"/>
</dbReference>
<dbReference type="Gene3D" id="3.40.50.1820">
    <property type="entry name" value="alpha/beta hydrolase"/>
    <property type="match status" value="1"/>
</dbReference>
<evidence type="ECO:0000313" key="2">
    <source>
        <dbReference type="EMBL" id="TXK08646.1"/>
    </source>
</evidence>
<dbReference type="PANTHER" id="PTHR43194">
    <property type="entry name" value="HYDROLASE ALPHA/BETA FOLD FAMILY"/>
    <property type="match status" value="1"/>
</dbReference>
<dbReference type="EMBL" id="VRSX01000007">
    <property type="protein sequence ID" value="TXK08646.1"/>
    <property type="molecule type" value="Genomic_DNA"/>
</dbReference>
<evidence type="ECO:0000259" key="1">
    <source>
        <dbReference type="Pfam" id="PF12697"/>
    </source>
</evidence>
<name>A0A5C8HTM4_9MICO</name>
<dbReference type="SUPFAM" id="SSF53474">
    <property type="entry name" value="alpha/beta-Hydrolases"/>
    <property type="match status" value="1"/>
</dbReference>
<dbReference type="RefSeq" id="WP_147051240.1">
    <property type="nucleotide sequence ID" value="NZ_BKAH01000015.1"/>
</dbReference>
<dbReference type="Proteomes" id="UP000321949">
    <property type="component" value="Unassembled WGS sequence"/>
</dbReference>
<dbReference type="OrthoDB" id="9773549at2"/>
<sequence>MDILLIPGLWLDASSWDDVSPPLRAAGHSPHALTLPGVGDSAADSDGIGIADWVAAVVAEIDALPGPVVLVGHSGGGNVAWGAADARPDRVHRVVFVDTVPPPPGSGISEFPVVDGVIPFPGWDFFEDEDVWDIDEATRAATAPRTRSVPARVPTDPLALTGDRRFGVPVTLLMGGMAEDEFRQAVAGWGAYGAEFGAIANARVVKLGTAHWPQFTQPERLAQAIIAAIGDDDTP</sequence>
<keyword evidence="2" id="KW-0378">Hydrolase</keyword>
<dbReference type="Pfam" id="PF12697">
    <property type="entry name" value="Abhydrolase_6"/>
    <property type="match status" value="1"/>
</dbReference>
<feature type="domain" description="AB hydrolase-1" evidence="1">
    <location>
        <begin position="3"/>
        <end position="224"/>
    </location>
</feature>
<dbReference type="AlphaFoldDB" id="A0A5C8HTM4"/>
<organism evidence="2 3">
    <name type="scientific">Microbacterium saccharophilum</name>
    <dbReference type="NCBI Taxonomy" id="1213358"/>
    <lineage>
        <taxon>Bacteria</taxon>
        <taxon>Bacillati</taxon>
        <taxon>Actinomycetota</taxon>
        <taxon>Actinomycetes</taxon>
        <taxon>Micrococcales</taxon>
        <taxon>Microbacteriaceae</taxon>
        <taxon>Microbacterium</taxon>
    </lineage>
</organism>
<accession>A0A5C8HTM4</accession>
<dbReference type="PANTHER" id="PTHR43194:SF5">
    <property type="entry name" value="PIMELOYL-[ACYL-CARRIER PROTEIN] METHYL ESTER ESTERASE"/>
    <property type="match status" value="1"/>
</dbReference>
<dbReference type="InterPro" id="IPR029058">
    <property type="entry name" value="AB_hydrolase_fold"/>
</dbReference>
<proteinExistence type="predicted"/>
<protein>
    <submittedName>
        <fullName evidence="2">Alpha/beta hydrolase</fullName>
    </submittedName>
</protein>
<dbReference type="InterPro" id="IPR000073">
    <property type="entry name" value="AB_hydrolase_1"/>
</dbReference>
<reference evidence="2 3" key="1">
    <citation type="submission" date="2019-08" db="EMBL/GenBank/DDBJ databases">
        <authorList>
            <person name="Dong K."/>
        </authorList>
    </citation>
    <scope>NUCLEOTIDE SEQUENCE [LARGE SCALE GENOMIC DNA]</scope>
    <source>
        <strain evidence="2 3">K-1</strain>
    </source>
</reference>
<gene>
    <name evidence="2" type="ORF">FVP74_13175</name>
</gene>
<evidence type="ECO:0000313" key="3">
    <source>
        <dbReference type="Proteomes" id="UP000321949"/>
    </source>
</evidence>